<proteinExistence type="inferred from homology"/>
<dbReference type="InterPro" id="IPR036148">
    <property type="entry name" value="MmgE/PrpD_sf"/>
</dbReference>
<evidence type="ECO:0000256" key="1">
    <source>
        <dbReference type="ARBA" id="ARBA00006174"/>
    </source>
</evidence>
<dbReference type="Proteomes" id="UP000007843">
    <property type="component" value="Chromosome"/>
</dbReference>
<name>A0A0H3HF01_KLEM8</name>
<dbReference type="InterPro" id="IPR042188">
    <property type="entry name" value="MmgE/PrpD_sf_2"/>
</dbReference>
<organism evidence="4 5">
    <name type="scientific">Klebsiella michiganensis (strain ATCC 8724 / DSM 4798 / JCM 20051 / NBRC 3318 / NRRL B-199 / KCTC 1686 / BUCSAV 143 / CCM 1901)</name>
    <dbReference type="NCBI Taxonomy" id="1006551"/>
    <lineage>
        <taxon>Bacteria</taxon>
        <taxon>Pseudomonadati</taxon>
        <taxon>Pseudomonadota</taxon>
        <taxon>Gammaproteobacteria</taxon>
        <taxon>Enterobacterales</taxon>
        <taxon>Enterobacteriaceae</taxon>
        <taxon>Klebsiella/Raoultella group</taxon>
        <taxon>Klebsiella</taxon>
    </lineage>
</organism>
<sequence>MPDSDSLTATLARFAGELTPAAIPASVKARIALHFIDSLGCGVAGCEDSVLRKSTRVIRSQYATGRSAVLDGGTPLSASGAAFLNAAAINALDYDDGFEVAGRGMGHPGATLVAGALAAVGQGGLVSGGALLTSLVAAWEINSRVIISQQPSPERFQQVYGVCQHESLGAAVAYGLLRGCDAAGLENSLGLAASLTPLPTLHKYNWQARPLVSFKDYNAPAAEAGVRAVELHLAGIVGPREILDGEQGFWRMSGSDRFQPERLTEHLATHWQLRHASFKDYPVCRWMHTALASFERLLDRIPSPESIERIRVYGSFTLARFFADARPVSNTDAQFSLPLAIACLAFKIARHQWSSDRTRGAAPLLAFADRVEIIADETFEQLMLQHRRPAARVDIVVKGRTIAGERIDFPPGCAENPLPEQRIVDKCVANLSSRLSAPRAARLIDALLDMERCADIGAAISPLLSAPGE</sequence>
<evidence type="ECO:0000313" key="4">
    <source>
        <dbReference type="EMBL" id="AEX05030.1"/>
    </source>
</evidence>
<dbReference type="PANTHER" id="PTHR16943">
    <property type="entry name" value="2-METHYLCITRATE DEHYDRATASE-RELATED"/>
    <property type="match status" value="1"/>
</dbReference>
<evidence type="ECO:0000259" key="3">
    <source>
        <dbReference type="Pfam" id="PF19305"/>
    </source>
</evidence>
<dbReference type="KEGG" id="kox:KOX_16540"/>
<dbReference type="RefSeq" id="WP_014228722.1">
    <property type="nucleotide sequence ID" value="NC_016612.1"/>
</dbReference>
<dbReference type="SUPFAM" id="SSF103378">
    <property type="entry name" value="2-methylcitrate dehydratase PrpD"/>
    <property type="match status" value="1"/>
</dbReference>
<comment type="similarity">
    <text evidence="1">Belongs to the PrpD family.</text>
</comment>
<dbReference type="Pfam" id="PF03972">
    <property type="entry name" value="MmgE_PrpD_N"/>
    <property type="match status" value="1"/>
</dbReference>
<dbReference type="AlphaFoldDB" id="A0A0H3HF01"/>
<dbReference type="EMBL" id="CP003218">
    <property type="protein sequence ID" value="AEX05030.1"/>
    <property type="molecule type" value="Genomic_DNA"/>
</dbReference>
<dbReference type="InterPro" id="IPR005656">
    <property type="entry name" value="MmgE_PrpD"/>
</dbReference>
<dbReference type="GO" id="GO:0016829">
    <property type="term" value="F:lyase activity"/>
    <property type="evidence" value="ECO:0007669"/>
    <property type="project" value="InterPro"/>
</dbReference>
<dbReference type="Gene3D" id="1.10.4100.10">
    <property type="entry name" value="2-methylcitrate dehydratase PrpD"/>
    <property type="match status" value="1"/>
</dbReference>
<dbReference type="InterPro" id="IPR042183">
    <property type="entry name" value="MmgE/PrpD_sf_1"/>
</dbReference>
<dbReference type="HOGENOM" id="CLU_026574_3_1_6"/>
<feature type="domain" description="MmgE/PrpD N-terminal" evidence="2">
    <location>
        <begin position="10"/>
        <end position="255"/>
    </location>
</feature>
<evidence type="ECO:0000313" key="5">
    <source>
        <dbReference type="Proteomes" id="UP000007843"/>
    </source>
</evidence>
<dbReference type="InterPro" id="IPR045337">
    <property type="entry name" value="MmgE_PrpD_C"/>
</dbReference>
<dbReference type="PANTHER" id="PTHR16943:SF8">
    <property type="entry name" value="2-METHYLCITRATE DEHYDRATASE"/>
    <property type="match status" value="1"/>
</dbReference>
<dbReference type="Pfam" id="PF19305">
    <property type="entry name" value="MmgE_PrpD_C"/>
    <property type="match status" value="1"/>
</dbReference>
<protein>
    <submittedName>
        <fullName evidence="4">MmgE/PrpD family protein</fullName>
    </submittedName>
</protein>
<feature type="domain" description="MmgE/PrpD C-terminal" evidence="3">
    <location>
        <begin position="281"/>
        <end position="446"/>
    </location>
</feature>
<evidence type="ECO:0000259" key="2">
    <source>
        <dbReference type="Pfam" id="PF03972"/>
    </source>
</evidence>
<accession>A0A0H3HF01</accession>
<dbReference type="Gene3D" id="3.30.1330.120">
    <property type="entry name" value="2-methylcitrate dehydratase PrpD"/>
    <property type="match status" value="1"/>
</dbReference>
<dbReference type="PATRIC" id="fig|1006551.4.peg.3318"/>
<gene>
    <name evidence="4" type="ordered locus">KOX_16540</name>
</gene>
<dbReference type="InterPro" id="IPR045336">
    <property type="entry name" value="MmgE_PrpD_N"/>
</dbReference>
<reference evidence="4 5" key="1">
    <citation type="journal article" date="2012" name="J. Bacteriol.">
        <title>Complete genome sequence of Klebsiella oxytoca KCTC 1686, used in production of 2,3-butanediol.</title>
        <authorList>
            <person name="Shin S.H."/>
            <person name="Kim S."/>
            <person name="Kim J.Y."/>
            <person name="Lee S."/>
            <person name="Um Y."/>
            <person name="Oh M.K."/>
            <person name="Kim Y.R."/>
            <person name="Lee J."/>
            <person name="Yang K.S."/>
        </authorList>
    </citation>
    <scope>NUCLEOTIDE SEQUENCE [LARGE SCALE GENOMIC DNA]</scope>
    <source>
        <strain evidence="5">ATCC 8724 / DSM 4798 / JCM 20051 / NBRC 3318 / NRRL B-199 / KCTC 1686</strain>
    </source>
</reference>